<dbReference type="PATRIC" id="fig|1217721.7.peg.1404"/>
<evidence type="ECO:0000313" key="3">
    <source>
        <dbReference type="Proteomes" id="UP000027987"/>
    </source>
</evidence>
<evidence type="ECO:0008006" key="4">
    <source>
        <dbReference type="Google" id="ProtNLM"/>
    </source>
</evidence>
<reference evidence="2 3" key="1">
    <citation type="submission" date="2014-07" db="EMBL/GenBank/DDBJ databases">
        <title>Complete Genome Sequence of Dyella japonica Strain A8 Isolated from Malaysian Tropical Soil.</title>
        <authorList>
            <person name="Hui R.K.H."/>
            <person name="Chen J.-W."/>
            <person name="Chan K.-G."/>
            <person name="Leung F.C.C."/>
        </authorList>
    </citation>
    <scope>NUCLEOTIDE SEQUENCE [LARGE SCALE GENOMIC DNA]</scope>
    <source>
        <strain evidence="2 3">A8</strain>
    </source>
</reference>
<keyword evidence="3" id="KW-1185">Reference proteome</keyword>
<dbReference type="AlphaFoldDB" id="A0A075K490"/>
<proteinExistence type="predicted"/>
<accession>A0A075K490</accession>
<evidence type="ECO:0000256" key="1">
    <source>
        <dbReference type="SAM" id="MobiDB-lite"/>
    </source>
</evidence>
<dbReference type="Proteomes" id="UP000027987">
    <property type="component" value="Chromosome"/>
</dbReference>
<dbReference type="STRING" id="1217721.HY57_06730"/>
<evidence type="ECO:0000313" key="2">
    <source>
        <dbReference type="EMBL" id="AIF46983.1"/>
    </source>
</evidence>
<feature type="region of interest" description="Disordered" evidence="1">
    <location>
        <begin position="1"/>
        <end position="28"/>
    </location>
</feature>
<sequence>MGTAADASVGRPGNDHARVSRGDTNLMDPTCHVDHTATAEPFHAYENAPTRTLNLGFKL</sequence>
<dbReference type="KEGG" id="dja:HY57_06730"/>
<gene>
    <name evidence="2" type="ORF">HY57_06730</name>
</gene>
<protein>
    <recommendedName>
        <fullName evidence="4">TonB-dependent receptor-like beta-barrel domain-containing protein</fullName>
    </recommendedName>
</protein>
<name>A0A075K490_9GAMM</name>
<organism evidence="2 3">
    <name type="scientific">Dyella japonica A8</name>
    <dbReference type="NCBI Taxonomy" id="1217721"/>
    <lineage>
        <taxon>Bacteria</taxon>
        <taxon>Pseudomonadati</taxon>
        <taxon>Pseudomonadota</taxon>
        <taxon>Gammaproteobacteria</taxon>
        <taxon>Lysobacterales</taxon>
        <taxon>Rhodanobacteraceae</taxon>
        <taxon>Dyella</taxon>
    </lineage>
</organism>
<dbReference type="HOGENOM" id="CLU_2953039_0_0_6"/>
<dbReference type="EMBL" id="CP008884">
    <property type="protein sequence ID" value="AIF46983.1"/>
    <property type="molecule type" value="Genomic_DNA"/>
</dbReference>